<proteinExistence type="predicted"/>
<organism evidence="1 2">
    <name type="scientific">Micromonospora craniellae</name>
    <dbReference type="NCBI Taxonomy" id="2294034"/>
    <lineage>
        <taxon>Bacteria</taxon>
        <taxon>Bacillati</taxon>
        <taxon>Actinomycetota</taxon>
        <taxon>Actinomycetes</taxon>
        <taxon>Micromonosporales</taxon>
        <taxon>Micromonosporaceae</taxon>
        <taxon>Micromonospora</taxon>
    </lineage>
</organism>
<reference evidence="1 2" key="1">
    <citation type="submission" date="2018-08" db="EMBL/GenBank/DDBJ databases">
        <title>Verrucosispora craniellae sp. nov., isolated from a marine sponge in the South China Sea.</title>
        <authorList>
            <person name="Li L."/>
            <person name="Lin H.W."/>
        </authorList>
    </citation>
    <scope>NUCLEOTIDE SEQUENCE [LARGE SCALE GENOMIC DNA]</scope>
    <source>
        <strain evidence="1 2">LHW63014</strain>
    </source>
</reference>
<gene>
    <name evidence="1" type="ORF">D0Q02_21855</name>
</gene>
<dbReference type="OrthoDB" id="3396405at2"/>
<dbReference type="RefSeq" id="WP_117229891.1">
    <property type="nucleotide sequence ID" value="NZ_CP061725.1"/>
</dbReference>
<protein>
    <submittedName>
        <fullName evidence="1">Uncharacterized protein</fullName>
    </submittedName>
</protein>
<keyword evidence="2" id="KW-1185">Reference proteome</keyword>
<evidence type="ECO:0000313" key="1">
    <source>
        <dbReference type="EMBL" id="RFS44550.1"/>
    </source>
</evidence>
<comment type="caution">
    <text evidence="1">The sequence shown here is derived from an EMBL/GenBank/DDBJ whole genome shotgun (WGS) entry which is preliminary data.</text>
</comment>
<dbReference type="Proteomes" id="UP000262621">
    <property type="component" value="Unassembled WGS sequence"/>
</dbReference>
<dbReference type="AlphaFoldDB" id="A0A372FVK6"/>
<name>A0A372FVK6_9ACTN</name>
<accession>A0A372FVK6</accession>
<evidence type="ECO:0000313" key="2">
    <source>
        <dbReference type="Proteomes" id="UP000262621"/>
    </source>
</evidence>
<dbReference type="EMBL" id="QVFU01000028">
    <property type="protein sequence ID" value="RFS44550.1"/>
    <property type="molecule type" value="Genomic_DNA"/>
</dbReference>
<sequence length="80" mass="8822">MVVVNTVEKFGVDDFLVRSWDLPSEVTEPLRAHVEVTPDGWVVDVWPMTAQLAVIVQPWVDEPIGVESGSWFVSSAQVAA</sequence>